<name>A0A815CZU9_ADIRI</name>
<feature type="transmembrane region" description="Helical" evidence="1">
    <location>
        <begin position="12"/>
        <end position="35"/>
    </location>
</feature>
<sequence>MPSPVVHVGYALGFGTLIMTATKGSFTASHCLLLAVNSFFGPDIGSFIGWCLSLTFPALANTAMSYIHDSIGYIILIAPLIAFLSSKLLKKCSRWYDENNSSLISLNLKNCYLLSIAGCLLHFQIDHIFEENGQDKFYQWILSTGYFQKPTPPFLPLSVIFVGACTLSLFFGFAWIHLSTRETLSVRLKYTLILFVSVATIYLTYLVVSQIILKKIAVVGEEADLGVLIFLIVFHILPFILCLLSMQY</sequence>
<reference evidence="2" key="1">
    <citation type="submission" date="2021-02" db="EMBL/GenBank/DDBJ databases">
        <authorList>
            <person name="Nowell W R."/>
        </authorList>
    </citation>
    <scope>NUCLEOTIDE SEQUENCE</scope>
</reference>
<evidence type="ECO:0000313" key="2">
    <source>
        <dbReference type="EMBL" id="CAF1290393.1"/>
    </source>
</evidence>
<feature type="transmembrane region" description="Helical" evidence="1">
    <location>
        <begin position="154"/>
        <end position="178"/>
    </location>
</feature>
<evidence type="ECO:0000256" key="1">
    <source>
        <dbReference type="SAM" id="Phobius"/>
    </source>
</evidence>
<dbReference type="AlphaFoldDB" id="A0A815CZU9"/>
<gene>
    <name evidence="2" type="ORF">EDS130_LOCUS30051</name>
    <name evidence="3" type="ORF">XAT740_LOCUS45394</name>
</gene>
<dbReference type="EMBL" id="CAJNOJ010000208">
    <property type="protein sequence ID" value="CAF1290393.1"/>
    <property type="molecule type" value="Genomic_DNA"/>
</dbReference>
<feature type="transmembrane region" description="Helical" evidence="1">
    <location>
        <begin position="190"/>
        <end position="213"/>
    </location>
</feature>
<evidence type="ECO:0000313" key="5">
    <source>
        <dbReference type="Proteomes" id="UP000663852"/>
    </source>
</evidence>
<accession>A0A815CZU9</accession>
<dbReference type="OrthoDB" id="2133268at2759"/>
<keyword evidence="4" id="KW-1185">Reference proteome</keyword>
<evidence type="ECO:0000313" key="4">
    <source>
        <dbReference type="Proteomes" id="UP000663828"/>
    </source>
</evidence>
<protein>
    <submittedName>
        <fullName evidence="2">Uncharacterized protein</fullName>
    </submittedName>
</protein>
<dbReference type="Proteomes" id="UP000663852">
    <property type="component" value="Unassembled WGS sequence"/>
</dbReference>
<feature type="transmembrane region" description="Helical" evidence="1">
    <location>
        <begin position="70"/>
        <end position="89"/>
    </location>
</feature>
<proteinExistence type="predicted"/>
<keyword evidence="1" id="KW-0812">Transmembrane</keyword>
<dbReference type="EMBL" id="CAJNOR010005919">
    <property type="protein sequence ID" value="CAF1580009.1"/>
    <property type="molecule type" value="Genomic_DNA"/>
</dbReference>
<dbReference type="PANTHER" id="PTHR38543">
    <property type="entry name" value="OS04G0465800 PROTEIN"/>
    <property type="match status" value="1"/>
</dbReference>
<keyword evidence="1" id="KW-0472">Membrane</keyword>
<feature type="transmembrane region" description="Helical" evidence="1">
    <location>
        <begin position="225"/>
        <end position="244"/>
    </location>
</feature>
<comment type="caution">
    <text evidence="2">The sequence shown here is derived from an EMBL/GenBank/DDBJ whole genome shotgun (WGS) entry which is preliminary data.</text>
</comment>
<keyword evidence="1" id="KW-1133">Transmembrane helix</keyword>
<dbReference type="Proteomes" id="UP000663828">
    <property type="component" value="Unassembled WGS sequence"/>
</dbReference>
<organism evidence="2 5">
    <name type="scientific">Adineta ricciae</name>
    <name type="common">Rotifer</name>
    <dbReference type="NCBI Taxonomy" id="249248"/>
    <lineage>
        <taxon>Eukaryota</taxon>
        <taxon>Metazoa</taxon>
        <taxon>Spiralia</taxon>
        <taxon>Gnathifera</taxon>
        <taxon>Rotifera</taxon>
        <taxon>Eurotatoria</taxon>
        <taxon>Bdelloidea</taxon>
        <taxon>Adinetida</taxon>
        <taxon>Adinetidae</taxon>
        <taxon>Adineta</taxon>
    </lineage>
</organism>
<evidence type="ECO:0000313" key="3">
    <source>
        <dbReference type="EMBL" id="CAF1580009.1"/>
    </source>
</evidence>
<dbReference type="PANTHER" id="PTHR38543:SF1">
    <property type="entry name" value="OS04G0465800 PROTEIN"/>
    <property type="match status" value="1"/>
</dbReference>